<evidence type="ECO:0000313" key="3">
    <source>
        <dbReference type="Proteomes" id="UP000799291"/>
    </source>
</evidence>
<dbReference type="Proteomes" id="UP000799291">
    <property type="component" value="Unassembled WGS sequence"/>
</dbReference>
<feature type="region of interest" description="Disordered" evidence="1">
    <location>
        <begin position="167"/>
        <end position="303"/>
    </location>
</feature>
<feature type="compositionally biased region" description="Basic and acidic residues" evidence="1">
    <location>
        <begin position="273"/>
        <end position="293"/>
    </location>
</feature>
<feature type="compositionally biased region" description="Polar residues" evidence="1">
    <location>
        <begin position="232"/>
        <end position="245"/>
    </location>
</feature>
<dbReference type="OrthoDB" id="3880384at2759"/>
<evidence type="ECO:0000313" key="2">
    <source>
        <dbReference type="EMBL" id="KAF2681508.1"/>
    </source>
</evidence>
<feature type="compositionally biased region" description="Polar residues" evidence="1">
    <location>
        <begin position="175"/>
        <end position="190"/>
    </location>
</feature>
<organism evidence="2 3">
    <name type="scientific">Lentithecium fluviatile CBS 122367</name>
    <dbReference type="NCBI Taxonomy" id="1168545"/>
    <lineage>
        <taxon>Eukaryota</taxon>
        <taxon>Fungi</taxon>
        <taxon>Dikarya</taxon>
        <taxon>Ascomycota</taxon>
        <taxon>Pezizomycotina</taxon>
        <taxon>Dothideomycetes</taxon>
        <taxon>Pleosporomycetidae</taxon>
        <taxon>Pleosporales</taxon>
        <taxon>Massarineae</taxon>
        <taxon>Lentitheciaceae</taxon>
        <taxon>Lentithecium</taxon>
    </lineage>
</organism>
<feature type="compositionally biased region" description="Basic and acidic residues" evidence="1">
    <location>
        <begin position="191"/>
        <end position="206"/>
    </location>
</feature>
<dbReference type="EMBL" id="MU005591">
    <property type="protein sequence ID" value="KAF2681508.1"/>
    <property type="molecule type" value="Genomic_DNA"/>
</dbReference>
<name>A0A6G1ITS7_9PLEO</name>
<protein>
    <submittedName>
        <fullName evidence="2">Uncharacterized protein</fullName>
    </submittedName>
</protein>
<accession>A0A6G1ITS7</accession>
<evidence type="ECO:0000256" key="1">
    <source>
        <dbReference type="SAM" id="MobiDB-lite"/>
    </source>
</evidence>
<gene>
    <name evidence="2" type="ORF">K458DRAFT_406490</name>
</gene>
<reference evidence="2" key="1">
    <citation type="journal article" date="2020" name="Stud. Mycol.">
        <title>101 Dothideomycetes genomes: a test case for predicting lifestyles and emergence of pathogens.</title>
        <authorList>
            <person name="Haridas S."/>
            <person name="Albert R."/>
            <person name="Binder M."/>
            <person name="Bloem J."/>
            <person name="Labutti K."/>
            <person name="Salamov A."/>
            <person name="Andreopoulos B."/>
            <person name="Baker S."/>
            <person name="Barry K."/>
            <person name="Bills G."/>
            <person name="Bluhm B."/>
            <person name="Cannon C."/>
            <person name="Castanera R."/>
            <person name="Culley D."/>
            <person name="Daum C."/>
            <person name="Ezra D."/>
            <person name="Gonzalez J."/>
            <person name="Henrissat B."/>
            <person name="Kuo A."/>
            <person name="Liang C."/>
            <person name="Lipzen A."/>
            <person name="Lutzoni F."/>
            <person name="Magnuson J."/>
            <person name="Mondo S."/>
            <person name="Nolan M."/>
            <person name="Ohm R."/>
            <person name="Pangilinan J."/>
            <person name="Park H.-J."/>
            <person name="Ramirez L."/>
            <person name="Alfaro M."/>
            <person name="Sun H."/>
            <person name="Tritt A."/>
            <person name="Yoshinaga Y."/>
            <person name="Zwiers L.-H."/>
            <person name="Turgeon B."/>
            <person name="Goodwin S."/>
            <person name="Spatafora J."/>
            <person name="Crous P."/>
            <person name="Grigoriev I."/>
        </authorList>
    </citation>
    <scope>NUCLEOTIDE SEQUENCE</scope>
    <source>
        <strain evidence="2">CBS 122367</strain>
    </source>
</reference>
<dbReference type="AlphaFoldDB" id="A0A6G1ITS7"/>
<keyword evidence="3" id="KW-1185">Reference proteome</keyword>
<feature type="compositionally biased region" description="Low complexity" evidence="1">
    <location>
        <begin position="246"/>
        <end position="260"/>
    </location>
</feature>
<sequence>MTPNLFVATQTLFKPKKWFRKDKHERPTRKTEHWESPVPGVYEYIPGRGWYLLATYKNAPSDTTDTDSKEGGPIKSFGEEDLIKMAPPTPVRYSKVLKRYLLSPDYEIRKKHGAIPNERGKMVQAGFFQLDDGVAWVNCWDEKGEFIPGPYKLWCIDAKTKAFRHMKKGDDPEYQRSQANSLANSRQNSFDARDIDRHSQDSRSTEYRSGPGSTRDGPSCPSTRANSIKGLTPSNPASRGPSQANSRRSSPTRGPRSPRLPFDEAKAALSIVAKERAALERSRGTLTESERGRSAAKSPMAVN</sequence>
<proteinExistence type="predicted"/>